<evidence type="ECO:0000313" key="1">
    <source>
        <dbReference type="EMBL" id="NMP33596.1"/>
    </source>
</evidence>
<dbReference type="EMBL" id="JABBXH010000011">
    <property type="protein sequence ID" value="NMP33596.1"/>
    <property type="molecule type" value="Genomic_DNA"/>
</dbReference>
<dbReference type="RefSeq" id="WP_169076918.1">
    <property type="nucleotide sequence ID" value="NZ_JABBXH010000011.1"/>
</dbReference>
<comment type="caution">
    <text evidence="1">The sequence shown here is derived from an EMBL/GenBank/DDBJ whole genome shotgun (WGS) entry which is preliminary data.</text>
</comment>
<gene>
    <name evidence="1" type="ORF">HII17_18785</name>
</gene>
<reference evidence="1 2" key="1">
    <citation type="submission" date="2020-04" db="EMBL/GenBank/DDBJ databases">
        <title>Thalassotalea sp. M1531, isolated from the surface of marine red alga.</title>
        <authorList>
            <person name="Pang L."/>
            <person name="Lu D.-C."/>
        </authorList>
    </citation>
    <scope>NUCLEOTIDE SEQUENCE [LARGE SCALE GENOMIC DNA]</scope>
    <source>
        <strain evidence="1 2">M1531</strain>
    </source>
</reference>
<dbReference type="AlphaFoldDB" id="A0A7Y0LFN7"/>
<evidence type="ECO:0000313" key="2">
    <source>
        <dbReference type="Proteomes" id="UP000568664"/>
    </source>
</evidence>
<sequence>MSNANQATLSTIYRLCYWISEHSESKERELEGLANEEYFLSIVALANQCWIVGALTHGIKQKKQWEALPALHREYLTEISQVYEERAAELVDEIVYSVKLLNHLEITPILLKGAATLLNGVAVPRSIRYMNDIDMLVKPEELEYATQEMVAQGYTLDDEAYDIDEYEHHHQSPMKRNTSKCYIELHRWHTKNTLLTLLPSSELWHSAKLIPVNEPISVRECSATHQIIINIVHSELSDRGYFEKDIHLFQLVALYQLVNFYRDEIDWQQVASHFMEAGVQSVLYSRLYALIELFNIELPLDNKNLQAVENQKHFKYCLSNYIDNQNGIGLKAVLQGQLSEYSKLSIKVHYGIDKFWGVLHVRCKIFKNQIKKLTNKNYLKKFFLANFN</sequence>
<protein>
    <submittedName>
        <fullName evidence="1">Nucleotidyltransferase family protein</fullName>
    </submittedName>
</protein>
<dbReference type="InterPro" id="IPR039498">
    <property type="entry name" value="NTP_transf_5"/>
</dbReference>
<organism evidence="1 2">
    <name type="scientific">Thalassotalea algicola</name>
    <dbReference type="NCBI Taxonomy" id="2716224"/>
    <lineage>
        <taxon>Bacteria</taxon>
        <taxon>Pseudomonadati</taxon>
        <taxon>Pseudomonadota</taxon>
        <taxon>Gammaproteobacteria</taxon>
        <taxon>Alteromonadales</taxon>
        <taxon>Colwelliaceae</taxon>
        <taxon>Thalassotalea</taxon>
    </lineage>
</organism>
<proteinExistence type="predicted"/>
<dbReference type="Proteomes" id="UP000568664">
    <property type="component" value="Unassembled WGS sequence"/>
</dbReference>
<name>A0A7Y0LFN7_9GAMM</name>
<accession>A0A7Y0LFN7</accession>
<keyword evidence="1" id="KW-0808">Transferase</keyword>
<dbReference type="GO" id="GO:0016740">
    <property type="term" value="F:transferase activity"/>
    <property type="evidence" value="ECO:0007669"/>
    <property type="project" value="UniProtKB-KW"/>
</dbReference>
<keyword evidence="2" id="KW-1185">Reference proteome</keyword>
<dbReference type="Pfam" id="PF14907">
    <property type="entry name" value="NTP_transf_5"/>
    <property type="match status" value="1"/>
</dbReference>